<organism evidence="2">
    <name type="scientific">freshwater metagenome</name>
    <dbReference type="NCBI Taxonomy" id="449393"/>
    <lineage>
        <taxon>unclassified sequences</taxon>
        <taxon>metagenomes</taxon>
        <taxon>ecological metagenomes</taxon>
    </lineage>
</organism>
<evidence type="ECO:0000256" key="1">
    <source>
        <dbReference type="SAM" id="MobiDB-lite"/>
    </source>
</evidence>
<sequence length="82" mass="8821">MVGVDLEVVTPALRAVVRVVVDNRPSTCPAKPVVEATDAAKEEERHHQQRDLEYRGAVVDGVDRKSGAQPGAEAEADEDAKD</sequence>
<proteinExistence type="predicted"/>
<feature type="region of interest" description="Disordered" evidence="1">
    <location>
        <begin position="34"/>
        <end position="82"/>
    </location>
</feature>
<accession>A0A6J7RMZ9</accession>
<protein>
    <submittedName>
        <fullName evidence="2">Unannotated protein</fullName>
    </submittedName>
</protein>
<reference evidence="2" key="1">
    <citation type="submission" date="2020-05" db="EMBL/GenBank/DDBJ databases">
        <authorList>
            <person name="Chiriac C."/>
            <person name="Salcher M."/>
            <person name="Ghai R."/>
            <person name="Kavagutti S V."/>
        </authorList>
    </citation>
    <scope>NUCLEOTIDE SEQUENCE</scope>
</reference>
<name>A0A6J7RMZ9_9ZZZZ</name>
<dbReference type="EMBL" id="CAFBPX010000020">
    <property type="protein sequence ID" value="CAB5029838.1"/>
    <property type="molecule type" value="Genomic_DNA"/>
</dbReference>
<gene>
    <name evidence="2" type="ORF">UFOPK4175_00208</name>
</gene>
<feature type="compositionally biased region" description="Basic and acidic residues" evidence="1">
    <location>
        <begin position="38"/>
        <end position="54"/>
    </location>
</feature>
<evidence type="ECO:0000313" key="2">
    <source>
        <dbReference type="EMBL" id="CAB5029838.1"/>
    </source>
</evidence>
<dbReference type="AlphaFoldDB" id="A0A6J7RMZ9"/>